<evidence type="ECO:0000313" key="5">
    <source>
        <dbReference type="Proteomes" id="UP001497600"/>
    </source>
</evidence>
<dbReference type="Pfam" id="PF14477">
    <property type="entry name" value="Mso1_C"/>
    <property type="match status" value="1"/>
</dbReference>
<dbReference type="Proteomes" id="UP001497600">
    <property type="component" value="Chromosome H"/>
</dbReference>
<evidence type="ECO:0000313" key="4">
    <source>
        <dbReference type="EMBL" id="CAK7921147.1"/>
    </source>
</evidence>
<protein>
    <recommendedName>
        <fullName evidence="6">Mso1 N-terminal domain-containing protein</fullName>
    </recommendedName>
</protein>
<accession>A0ABP0EK96</accession>
<evidence type="ECO:0000259" key="2">
    <source>
        <dbReference type="Pfam" id="PF14475"/>
    </source>
</evidence>
<organism evidence="4 5">
    <name type="scientific">[Candida] anglica</name>
    <dbReference type="NCBI Taxonomy" id="148631"/>
    <lineage>
        <taxon>Eukaryota</taxon>
        <taxon>Fungi</taxon>
        <taxon>Dikarya</taxon>
        <taxon>Ascomycota</taxon>
        <taxon>Saccharomycotina</taxon>
        <taxon>Pichiomycetes</taxon>
        <taxon>Debaryomycetaceae</taxon>
        <taxon>Kurtzmaniella</taxon>
    </lineage>
</organism>
<name>A0ABP0EK96_9ASCO</name>
<reference evidence="4 5" key="1">
    <citation type="submission" date="2024-01" db="EMBL/GenBank/DDBJ databases">
        <authorList>
            <consortium name="Genoscope - CEA"/>
            <person name="William W."/>
        </authorList>
    </citation>
    <scope>NUCLEOTIDE SEQUENCE [LARGE SCALE GENOMIC DNA]</scope>
    <source>
        <strain evidence="4 5">29B2s-10</strain>
    </source>
</reference>
<dbReference type="Pfam" id="PF14475">
    <property type="entry name" value="Mso1_Sec1_bdg"/>
    <property type="match status" value="1"/>
</dbReference>
<feature type="region of interest" description="Disordered" evidence="1">
    <location>
        <begin position="96"/>
        <end position="219"/>
    </location>
</feature>
<evidence type="ECO:0008006" key="6">
    <source>
        <dbReference type="Google" id="ProtNLM"/>
    </source>
</evidence>
<dbReference type="InterPro" id="IPR028095">
    <property type="entry name" value="Mso1_N_dom"/>
</dbReference>
<dbReference type="EMBL" id="OZ004260">
    <property type="protein sequence ID" value="CAK7921147.1"/>
    <property type="molecule type" value="Genomic_DNA"/>
</dbReference>
<feature type="domain" description="Mso1 N-terminal" evidence="2">
    <location>
        <begin position="22"/>
        <end position="60"/>
    </location>
</feature>
<feature type="compositionally biased region" description="Low complexity" evidence="1">
    <location>
        <begin position="175"/>
        <end position="219"/>
    </location>
</feature>
<dbReference type="InterPro" id="IPR059107">
    <property type="entry name" value="Mso1_C"/>
</dbReference>
<evidence type="ECO:0000259" key="3">
    <source>
        <dbReference type="Pfam" id="PF14477"/>
    </source>
</evidence>
<feature type="compositionally biased region" description="Low complexity" evidence="1">
    <location>
        <begin position="100"/>
        <end position="114"/>
    </location>
</feature>
<feature type="compositionally biased region" description="Polar residues" evidence="1">
    <location>
        <begin position="115"/>
        <end position="168"/>
    </location>
</feature>
<gene>
    <name evidence="4" type="ORF">CAAN4_H10704</name>
</gene>
<proteinExistence type="predicted"/>
<sequence length="219" mass="23795">MSSNGESRGLLSKMKFTSKFSNLNISSNNERDGNSADDTLIHNAFVKYFSTKGEPFPQWLGVKEVANNSYKPTYQQQSQQNNYANSQYQPVYTSRNTPVQQQQYQSSQQNGQQNASPEPQQPSYTPRSSSRLQDMYNKSRQQSVPGSGYSTQPAQPAFGRTNSSTTGSRLRAHMYSQNSYNASSSQSGSSRPSSGSGASGAPSSSASGSSSSRATWGRG</sequence>
<keyword evidence="5" id="KW-1185">Reference proteome</keyword>
<evidence type="ECO:0000256" key="1">
    <source>
        <dbReference type="SAM" id="MobiDB-lite"/>
    </source>
</evidence>
<feature type="domain" description="Mso1 membrane-polarising" evidence="3">
    <location>
        <begin position="126"/>
        <end position="172"/>
    </location>
</feature>